<evidence type="ECO:0000256" key="3">
    <source>
        <dbReference type="SAM" id="Phobius"/>
    </source>
</evidence>
<dbReference type="CDD" id="cd00688">
    <property type="entry name" value="ISOPREN_C2_like"/>
    <property type="match status" value="1"/>
</dbReference>
<dbReference type="STRING" id="180332.GCA_000797495_04336"/>
<keyword evidence="4" id="KW-0732">Signal</keyword>
<keyword evidence="6" id="KW-1185">Reference proteome</keyword>
<feature type="coiled-coil region" evidence="1">
    <location>
        <begin position="517"/>
        <end position="551"/>
    </location>
</feature>
<evidence type="ECO:0000313" key="6">
    <source>
        <dbReference type="Proteomes" id="UP000306509"/>
    </source>
</evidence>
<proteinExistence type="predicted"/>
<dbReference type="InterPro" id="IPR008930">
    <property type="entry name" value="Terpenoid_cyclase/PrenylTrfase"/>
</dbReference>
<dbReference type="Gene3D" id="1.50.10.20">
    <property type="match status" value="1"/>
</dbReference>
<feature type="compositionally biased region" description="Acidic residues" evidence="2">
    <location>
        <begin position="645"/>
        <end position="660"/>
    </location>
</feature>
<feature type="transmembrane region" description="Helical" evidence="3">
    <location>
        <begin position="605"/>
        <end position="627"/>
    </location>
</feature>
<sequence length="667" mass="74781" precursor="true">MRLKMNADKLIKKLLVMCTACCLLAGIFTITAEASHKDYTPDELLNVMEGIINWRKAISGVSMDEPLMSEVFLDSVGSTSGDWAAIGIGRSGYADDYNAYIAVTAAYISKSYQENGYLDRTKATEWQRIALAVLSAGGDPVSIGEDQEGNPVDLVADGSYNRGKVMSLGIQGTNGLIFGLLLMDSMRYDIPADAADTREGLLERILSSQIKDGGFNLTSLDAQSDVDMTAMALQALAPYYNSEKTYRYVQQGTKQGTKQEQEKSVRQVVDEALQFLSASQQESGGFTSWGSENSESCSQVLIALASLGIDPGNDQRFIKNGNTVIDGLMQYHMEEGGFIHSKEFDEENPNADPDKSNTMASDQALCALTALCRFYGGMRNFYDFRPEQTAELKKQISDLETRIHNLKEDTSPEEITAVYDAYEQIPPEERSYVYSYAVLADKMAENGIANNTEPLSEHMGVNTKGNGSVTSLFGQDLDMSANIHFTDEDAKKVESLPDPITSESYVEVVTLLDKYRKSDNKEDYKQYKEKLEEKSQKIDQIKETIKSINEEVTKKLYPLDKISLKDREEVKQIQNKIESLSAYDRTKILQYEDIVQANVRIKNQITAIIVAAFFGICVIILVVIVVIRMSRRKRRKNEKFMKDNNDDDDDDEDDDEDYNENEEKPRR</sequence>
<protein>
    <recommendedName>
        <fullName evidence="7">Squalene/oxidosqualene cyclase</fullName>
    </recommendedName>
</protein>
<gene>
    <name evidence="5" type="ORF">DSM106044_01224</name>
</gene>
<organism evidence="5 6">
    <name type="scientific">Robinsoniella peoriensis</name>
    <dbReference type="NCBI Taxonomy" id="180332"/>
    <lineage>
        <taxon>Bacteria</taxon>
        <taxon>Bacillati</taxon>
        <taxon>Bacillota</taxon>
        <taxon>Clostridia</taxon>
        <taxon>Lachnospirales</taxon>
        <taxon>Lachnospiraceae</taxon>
        <taxon>Robinsoniella</taxon>
    </lineage>
</organism>
<dbReference type="RefSeq" id="WP_138002032.1">
    <property type="nucleotide sequence ID" value="NZ_QGQD01000025.1"/>
</dbReference>
<dbReference type="AlphaFoldDB" id="A0A4U8QA03"/>
<evidence type="ECO:0000256" key="1">
    <source>
        <dbReference type="SAM" id="Coils"/>
    </source>
</evidence>
<evidence type="ECO:0000256" key="2">
    <source>
        <dbReference type="SAM" id="MobiDB-lite"/>
    </source>
</evidence>
<feature type="region of interest" description="Disordered" evidence="2">
    <location>
        <begin position="635"/>
        <end position="667"/>
    </location>
</feature>
<accession>A0A4U8QA03</accession>
<evidence type="ECO:0000256" key="4">
    <source>
        <dbReference type="SAM" id="SignalP"/>
    </source>
</evidence>
<dbReference type="SUPFAM" id="SSF48239">
    <property type="entry name" value="Terpenoid cyclases/Protein prenyltransferases"/>
    <property type="match status" value="1"/>
</dbReference>
<reference evidence="5 6" key="1">
    <citation type="journal article" date="2019" name="Anaerobe">
        <title>Detection of Robinsoniella peoriensis in multiple bone samples of a trauma patient.</title>
        <authorList>
            <person name="Schrottner P."/>
            <person name="Hartwich K."/>
            <person name="Bunk B."/>
            <person name="Schober I."/>
            <person name="Helbig S."/>
            <person name="Rudolph W.W."/>
            <person name="Gunzer F."/>
        </authorList>
    </citation>
    <scope>NUCLEOTIDE SEQUENCE [LARGE SCALE GENOMIC DNA]</scope>
    <source>
        <strain evidence="5 6">DSM 106044</strain>
    </source>
</reference>
<feature type="chain" id="PRO_5038468449" description="Squalene/oxidosqualene cyclase" evidence="4">
    <location>
        <begin position="26"/>
        <end position="667"/>
    </location>
</feature>
<name>A0A4U8QA03_9FIRM</name>
<evidence type="ECO:0000313" key="5">
    <source>
        <dbReference type="EMBL" id="TLD01855.1"/>
    </source>
</evidence>
<evidence type="ECO:0008006" key="7">
    <source>
        <dbReference type="Google" id="ProtNLM"/>
    </source>
</evidence>
<keyword evidence="1" id="KW-0175">Coiled coil</keyword>
<dbReference type="Proteomes" id="UP000306509">
    <property type="component" value="Unassembled WGS sequence"/>
</dbReference>
<feature type="signal peptide" evidence="4">
    <location>
        <begin position="1"/>
        <end position="25"/>
    </location>
</feature>
<keyword evidence="3" id="KW-0812">Transmembrane</keyword>
<keyword evidence="3" id="KW-1133">Transmembrane helix</keyword>
<dbReference type="EMBL" id="QGQD01000025">
    <property type="protein sequence ID" value="TLD01855.1"/>
    <property type="molecule type" value="Genomic_DNA"/>
</dbReference>
<keyword evidence="3" id="KW-0472">Membrane</keyword>
<comment type="caution">
    <text evidence="5">The sequence shown here is derived from an EMBL/GenBank/DDBJ whole genome shotgun (WGS) entry which is preliminary data.</text>
</comment>